<feature type="signal peptide" evidence="1">
    <location>
        <begin position="1"/>
        <end position="24"/>
    </location>
</feature>
<evidence type="ECO:0000313" key="2">
    <source>
        <dbReference type="EMBL" id="SFF08655.1"/>
    </source>
</evidence>
<proteinExistence type="predicted"/>
<name>A0A1I2FTL1_9BACL</name>
<dbReference type="OrthoDB" id="137129at2"/>
<dbReference type="EMBL" id="FOMT01000005">
    <property type="protein sequence ID" value="SFF08655.1"/>
    <property type="molecule type" value="Genomic_DNA"/>
</dbReference>
<dbReference type="InterPro" id="IPR011042">
    <property type="entry name" value="6-blade_b-propeller_TolB-like"/>
</dbReference>
<dbReference type="PANTHER" id="PTHR36842">
    <property type="entry name" value="PROTEIN TOLB HOMOLOG"/>
    <property type="match status" value="1"/>
</dbReference>
<dbReference type="Gene3D" id="2.120.10.30">
    <property type="entry name" value="TolB, C-terminal domain"/>
    <property type="match status" value="1"/>
</dbReference>
<evidence type="ECO:0000313" key="3">
    <source>
        <dbReference type="Proteomes" id="UP000198855"/>
    </source>
</evidence>
<dbReference type="STRING" id="1045775.SAMN05216378_5040"/>
<feature type="chain" id="PRO_5038993037" evidence="1">
    <location>
        <begin position="25"/>
        <end position="369"/>
    </location>
</feature>
<keyword evidence="3" id="KW-1185">Reference proteome</keyword>
<dbReference type="Proteomes" id="UP000198855">
    <property type="component" value="Unassembled WGS sequence"/>
</dbReference>
<reference evidence="3" key="1">
    <citation type="submission" date="2016-10" db="EMBL/GenBank/DDBJ databases">
        <authorList>
            <person name="Varghese N."/>
            <person name="Submissions S."/>
        </authorList>
    </citation>
    <scope>NUCLEOTIDE SEQUENCE [LARGE SCALE GENOMIC DNA]</scope>
    <source>
        <strain evidence="3">CGMCC 1.10784</strain>
    </source>
</reference>
<organism evidence="2 3">
    <name type="scientific">Paenibacillus catalpae</name>
    <dbReference type="NCBI Taxonomy" id="1045775"/>
    <lineage>
        <taxon>Bacteria</taxon>
        <taxon>Bacillati</taxon>
        <taxon>Bacillota</taxon>
        <taxon>Bacilli</taxon>
        <taxon>Bacillales</taxon>
        <taxon>Paenibacillaceae</taxon>
        <taxon>Paenibacillus</taxon>
    </lineage>
</organism>
<dbReference type="RefSeq" id="WP_139230833.1">
    <property type="nucleotide sequence ID" value="NZ_FOMT01000005.1"/>
</dbReference>
<protein>
    <submittedName>
        <fullName evidence="2">TolB protein</fullName>
    </submittedName>
</protein>
<gene>
    <name evidence="2" type="ORF">SAMN05216378_5040</name>
</gene>
<keyword evidence="1" id="KW-0732">Signal</keyword>
<dbReference type="AlphaFoldDB" id="A0A1I2FTL1"/>
<evidence type="ECO:0000256" key="1">
    <source>
        <dbReference type="SAM" id="SignalP"/>
    </source>
</evidence>
<accession>A0A1I2FTL1</accession>
<dbReference type="SUPFAM" id="SSF82171">
    <property type="entry name" value="DPP6 N-terminal domain-like"/>
    <property type="match status" value="1"/>
</dbReference>
<sequence>MTRLRSVMKMFPILAAACVFTACTAGGSESPSSSNPNITVIDDADSEAGEADVSVENIVHLDNAEIMDWVDENTIIVSKENESLGKMSLAELADSYPRSLYLYDLDTRQYTMLQQRKDSHLGGAVLSTDKKNLIFSEYSLGDPVYSVLNMNTLDTFRLTGESIGGAVSAKWADAETIIGTAFNGRAYIATVDGRITAVDKLDETGLYIVEKVGDTLYYNTQFDASLKALNLVTLEKTSLNLDNVINVLPSPDGRQLLVLQASGSRTTLLLCSVNGEIDRTIAKGTELSGISWSPDQRIIAYGLKADASGATVQGLYLYDMLTDKSTRIAVDVEPITTSWSPSGERLVYAEWNAKPYRSGIVEINYSLQR</sequence>
<dbReference type="PROSITE" id="PS51257">
    <property type="entry name" value="PROKAR_LIPOPROTEIN"/>
    <property type="match status" value="1"/>
</dbReference>